<proteinExistence type="predicted"/>
<dbReference type="InterPro" id="IPR039342">
    <property type="entry name" value="TGD2-like"/>
</dbReference>
<organism evidence="2">
    <name type="scientific">Salix viminalis</name>
    <name type="common">Common osier</name>
    <name type="synonym">Basket willow</name>
    <dbReference type="NCBI Taxonomy" id="40686"/>
    <lineage>
        <taxon>Eukaryota</taxon>
        <taxon>Viridiplantae</taxon>
        <taxon>Streptophyta</taxon>
        <taxon>Embryophyta</taxon>
        <taxon>Tracheophyta</taxon>
        <taxon>Spermatophyta</taxon>
        <taxon>Magnoliopsida</taxon>
        <taxon>eudicotyledons</taxon>
        <taxon>Gunneridae</taxon>
        <taxon>Pentapetalae</taxon>
        <taxon>rosids</taxon>
        <taxon>fabids</taxon>
        <taxon>Malpighiales</taxon>
        <taxon>Salicaceae</taxon>
        <taxon>Saliceae</taxon>
        <taxon>Salix</taxon>
    </lineage>
</organism>
<sequence>MNALAVILEVPRYIWRQTLKPLSDFGFGRRSIWEGGVGLFLVSGAVLVALSLAWLRGFYCSLNSGSTWLCLNFLKLVVFAQEHKLGLEGSLLVKLSVSRMIKFSYLTIL</sequence>
<evidence type="ECO:0000256" key="1">
    <source>
        <dbReference type="SAM" id="Phobius"/>
    </source>
</evidence>
<feature type="transmembrane region" description="Helical" evidence="1">
    <location>
        <begin position="32"/>
        <end position="55"/>
    </location>
</feature>
<dbReference type="AlphaFoldDB" id="A0A6N2L0K2"/>
<dbReference type="GO" id="GO:0005319">
    <property type="term" value="F:lipid transporter activity"/>
    <property type="evidence" value="ECO:0007669"/>
    <property type="project" value="TreeGrafter"/>
</dbReference>
<keyword evidence="1" id="KW-0472">Membrane</keyword>
<keyword evidence="1" id="KW-1133">Transmembrane helix</keyword>
<evidence type="ECO:0000313" key="2">
    <source>
        <dbReference type="EMBL" id="VFU34569.1"/>
    </source>
</evidence>
<dbReference type="PANTHER" id="PTHR34675:SF1">
    <property type="entry name" value="PROTEIN TRIGALACTOSYLDIACYLGLYCEROL 2, CHLOROPLASTIC"/>
    <property type="match status" value="1"/>
</dbReference>
<protein>
    <submittedName>
        <fullName evidence="2">Uncharacterized protein</fullName>
    </submittedName>
</protein>
<dbReference type="EMBL" id="CAADRP010001013">
    <property type="protein sequence ID" value="VFU34569.1"/>
    <property type="molecule type" value="Genomic_DNA"/>
</dbReference>
<gene>
    <name evidence="2" type="ORF">SVIM_LOCUS166131</name>
</gene>
<dbReference type="GO" id="GO:0009706">
    <property type="term" value="C:chloroplast inner membrane"/>
    <property type="evidence" value="ECO:0007669"/>
    <property type="project" value="TreeGrafter"/>
</dbReference>
<accession>A0A6N2L0K2</accession>
<name>A0A6N2L0K2_SALVM</name>
<reference evidence="2" key="1">
    <citation type="submission" date="2019-03" db="EMBL/GenBank/DDBJ databases">
        <authorList>
            <person name="Mank J."/>
            <person name="Almeida P."/>
        </authorList>
    </citation>
    <scope>NUCLEOTIDE SEQUENCE</scope>
    <source>
        <strain evidence="2">78183</strain>
    </source>
</reference>
<dbReference type="GO" id="GO:0005543">
    <property type="term" value="F:phospholipid binding"/>
    <property type="evidence" value="ECO:0007669"/>
    <property type="project" value="TreeGrafter"/>
</dbReference>
<dbReference type="PANTHER" id="PTHR34675">
    <property type="entry name" value="PROTEIN TRIGALACTOSYLDIACYLGLYCEROL 2, CHLOROPLASTIC"/>
    <property type="match status" value="1"/>
</dbReference>
<keyword evidence="1" id="KW-0812">Transmembrane</keyword>